<dbReference type="Gene3D" id="2.40.70.10">
    <property type="entry name" value="Acid Proteases"/>
    <property type="match status" value="1"/>
</dbReference>
<dbReference type="GO" id="GO:0003964">
    <property type="term" value="F:RNA-directed DNA polymerase activity"/>
    <property type="evidence" value="ECO:0007669"/>
    <property type="project" value="UniProtKB-KW"/>
</dbReference>
<evidence type="ECO:0000259" key="3">
    <source>
        <dbReference type="PROSITE" id="PS50158"/>
    </source>
</evidence>
<evidence type="ECO:0000256" key="2">
    <source>
        <dbReference type="SAM" id="MobiDB-lite"/>
    </source>
</evidence>
<dbReference type="InterPro" id="IPR023214">
    <property type="entry name" value="HAD_sf"/>
</dbReference>
<keyword evidence="4" id="KW-0808">Transferase</keyword>
<dbReference type="EMBL" id="BQNB010013786">
    <property type="protein sequence ID" value="GJT20244.1"/>
    <property type="molecule type" value="Genomic_DNA"/>
</dbReference>
<feature type="non-terminal residue" evidence="4">
    <location>
        <position position="1"/>
    </location>
</feature>
<proteinExistence type="predicted"/>
<evidence type="ECO:0000313" key="5">
    <source>
        <dbReference type="Proteomes" id="UP001151760"/>
    </source>
</evidence>
<protein>
    <submittedName>
        <fullName evidence="4">Reverse transcriptase domain-containing protein</fullName>
    </submittedName>
</protein>
<dbReference type="Pfam" id="PF02358">
    <property type="entry name" value="Trehalose_PPase"/>
    <property type="match status" value="1"/>
</dbReference>
<reference evidence="4" key="1">
    <citation type="journal article" date="2022" name="Int. J. Mol. Sci.">
        <title>Draft Genome of Tanacetum Coccineum: Genomic Comparison of Closely Related Tanacetum-Family Plants.</title>
        <authorList>
            <person name="Yamashiro T."/>
            <person name="Shiraishi A."/>
            <person name="Nakayama K."/>
            <person name="Satake H."/>
        </authorList>
    </citation>
    <scope>NUCLEOTIDE SEQUENCE</scope>
</reference>
<keyword evidence="4" id="KW-0695">RNA-directed DNA polymerase</keyword>
<keyword evidence="4" id="KW-0548">Nucleotidyltransferase</keyword>
<evidence type="ECO:0000256" key="1">
    <source>
        <dbReference type="PROSITE-ProRule" id="PRU00047"/>
    </source>
</evidence>
<dbReference type="InterPro" id="IPR053134">
    <property type="entry name" value="RNA-dir_DNA_polymerase"/>
</dbReference>
<dbReference type="SUPFAM" id="SSF56784">
    <property type="entry name" value="HAD-like"/>
    <property type="match status" value="1"/>
</dbReference>
<organism evidence="4 5">
    <name type="scientific">Tanacetum coccineum</name>
    <dbReference type="NCBI Taxonomy" id="301880"/>
    <lineage>
        <taxon>Eukaryota</taxon>
        <taxon>Viridiplantae</taxon>
        <taxon>Streptophyta</taxon>
        <taxon>Embryophyta</taxon>
        <taxon>Tracheophyta</taxon>
        <taxon>Spermatophyta</taxon>
        <taxon>Magnoliopsida</taxon>
        <taxon>eudicotyledons</taxon>
        <taxon>Gunneridae</taxon>
        <taxon>Pentapetalae</taxon>
        <taxon>asterids</taxon>
        <taxon>campanulids</taxon>
        <taxon>Asterales</taxon>
        <taxon>Asteraceae</taxon>
        <taxon>Asteroideae</taxon>
        <taxon>Anthemideae</taxon>
        <taxon>Anthemidinae</taxon>
        <taxon>Tanacetum</taxon>
    </lineage>
</organism>
<dbReference type="CDD" id="cd00303">
    <property type="entry name" value="retropepsin_like"/>
    <property type="match status" value="1"/>
</dbReference>
<dbReference type="InterPro" id="IPR043502">
    <property type="entry name" value="DNA/RNA_pol_sf"/>
</dbReference>
<evidence type="ECO:0000313" key="4">
    <source>
        <dbReference type="EMBL" id="GJT20244.1"/>
    </source>
</evidence>
<feature type="region of interest" description="Disordered" evidence="2">
    <location>
        <begin position="567"/>
        <end position="598"/>
    </location>
</feature>
<sequence>VTLLMLQVDVRMTWLLTANVQTLWDAMGGFSALVQLIGFVAWYNPEYQRRLNKQAGKLETCSSHQSFRLMGNFSDGEPEKMFHMQHQSSSETHGQPNLLLAKGKRKLDKYITAIPKFERFRDADYEIGQALLKWTRSDIVSKEKMDCTYPGTISSCIQLTQRRGSSKSLMALLTNDGFVAKACHVHSVDVGGKLIIGHPDYGPMPIGKAQTGKLKSYGNLGFTCFTSTCLRKQTNREMRKVTRILAGQHHELGVCSHGRFLALIACWITTGENDPYLGMAAPRELCLQPWRVRIHVSGCEQWMVHHSSSSRLLFHTHQGILLRKKVEEAKFRVFSNSLRLWQKISSEHDIRSINFTGINPDCNVFHLELRLEPNIISDIKVNTSYGLDNERSYNSFGGMLLLNRAKDKKIVIFLDYEGTLSPIVDDLDRAFMSADMYSVVKGVAAYFSTTIISGRSRDKVRKLVTELYYAGSHRMDIMFPVQETSTNDCSSYIRSTELGYYSLKGKWSKQNMEGFVISCNKKLRLSKHTHPHRDITLKSYSRVSKPNHTAGRCDRMVIRAKIMPPTMTTQSAGRPAATSRGGGTGVRAGRGGDRTRGCSGNQVPDFSTIITQQFQNLLSTIVAQVGDQDRGQGNCRNQNGNAVNDHIRGDAGNATEGNDRKGCTYKKFLACNLKEYDGKGGAIVYTRWIEKIESVHDMSGCRDSQRVKYTAGSFVGKALTWWNFEIHTRGREAAVGMSWLVPYLVTPESKRIGRYVYGLASQIQGMVAVTEPKTIQKAVQIADTLIDEAFRNGTIKKNLEKRENVGEPSKDRNGREDNKRTRTRNAFATTADPGSTACGYHYSPETPCRSCFNCNCLGHFAKDCRVAPRNVNPINARNLVARTYFECGSTDYIKLTCPRINQAQRLGETNRTKLWLLMRVRVIETKGTRLGPSDLGFSYEIKIASGQLVEIDKVIRGCKLEIEGHVFYINLIPFRSRSFDVIIGMDWLSDHKAEIIFHEKVVRIPLLDGKMLRVLGEKPKEKMRKLMSAKAKEKKQEEIVVVRDFPKVFPDDLSGLPSVREIKFWIELVPEAMPVAKSPYRLAPSELEELSGQLEELHDKDLRFGYHQLRVHEDGIPKTAFRTRYGHFEFIVMPFGLTNASATREEHEEHLGLVLELLKKGKLYAKFSKCEFWLQEVQFHGHVINGLAGYYRRFIKNFSKIAKPLSILTQKSKTFHWGEEQENAFQTLKDKLCNTPVQALSDRPEDFVVYCHAGNPTLSHWLQIRGSNPMAQRDGFGIKGSDEGFRTLLQALESSSRCYK</sequence>
<feature type="compositionally biased region" description="Basic and acidic residues" evidence="2">
    <location>
        <begin position="799"/>
        <end position="820"/>
    </location>
</feature>
<dbReference type="Gene3D" id="4.10.60.10">
    <property type="entry name" value="Zinc finger, CCHC-type"/>
    <property type="match status" value="1"/>
</dbReference>
<dbReference type="PANTHER" id="PTHR24559:SF444">
    <property type="entry name" value="REVERSE TRANSCRIPTASE DOMAIN-CONTAINING PROTEIN"/>
    <property type="match status" value="1"/>
</dbReference>
<keyword evidence="5" id="KW-1185">Reference proteome</keyword>
<feature type="domain" description="CCHC-type" evidence="3">
    <location>
        <begin position="851"/>
        <end position="865"/>
    </location>
</feature>
<gene>
    <name evidence="4" type="ORF">Tco_0878950</name>
</gene>
<keyword evidence="1" id="KW-0479">Metal-binding</keyword>
<dbReference type="InterPro" id="IPR036412">
    <property type="entry name" value="HAD-like_sf"/>
</dbReference>
<accession>A0ABQ5C591</accession>
<keyword evidence="1" id="KW-0863">Zinc-finger</keyword>
<dbReference type="Proteomes" id="UP001151760">
    <property type="component" value="Unassembled WGS sequence"/>
</dbReference>
<dbReference type="Pfam" id="PF08284">
    <property type="entry name" value="RVP_2"/>
    <property type="match status" value="1"/>
</dbReference>
<dbReference type="PROSITE" id="PS50158">
    <property type="entry name" value="ZF_CCHC"/>
    <property type="match status" value="1"/>
</dbReference>
<reference evidence="4" key="2">
    <citation type="submission" date="2022-01" db="EMBL/GenBank/DDBJ databases">
        <authorList>
            <person name="Yamashiro T."/>
            <person name="Shiraishi A."/>
            <person name="Satake H."/>
            <person name="Nakayama K."/>
        </authorList>
    </citation>
    <scope>NUCLEOTIDE SEQUENCE</scope>
</reference>
<dbReference type="CDD" id="cd01647">
    <property type="entry name" value="RT_LTR"/>
    <property type="match status" value="1"/>
</dbReference>
<dbReference type="Gene3D" id="3.40.50.1000">
    <property type="entry name" value="HAD superfamily/HAD-like"/>
    <property type="match status" value="1"/>
</dbReference>
<dbReference type="Gene3D" id="3.10.10.10">
    <property type="entry name" value="HIV Type 1 Reverse Transcriptase, subunit A, domain 1"/>
    <property type="match status" value="1"/>
</dbReference>
<dbReference type="SUPFAM" id="SSF56672">
    <property type="entry name" value="DNA/RNA polymerases"/>
    <property type="match status" value="1"/>
</dbReference>
<dbReference type="Gene3D" id="3.30.70.270">
    <property type="match status" value="2"/>
</dbReference>
<dbReference type="InterPro" id="IPR001878">
    <property type="entry name" value="Znf_CCHC"/>
</dbReference>
<feature type="compositionally biased region" description="Gly residues" evidence="2">
    <location>
        <begin position="580"/>
        <end position="589"/>
    </location>
</feature>
<keyword evidence="1" id="KW-0862">Zinc</keyword>
<dbReference type="InterPro" id="IPR021109">
    <property type="entry name" value="Peptidase_aspartic_dom_sf"/>
</dbReference>
<feature type="region of interest" description="Disordered" evidence="2">
    <location>
        <begin position="799"/>
        <end position="826"/>
    </location>
</feature>
<name>A0ABQ5C591_9ASTR</name>
<dbReference type="InterPro" id="IPR043128">
    <property type="entry name" value="Rev_trsase/Diguanyl_cyclase"/>
</dbReference>
<comment type="caution">
    <text evidence="4">The sequence shown here is derived from an EMBL/GenBank/DDBJ whole genome shotgun (WGS) entry which is preliminary data.</text>
</comment>
<dbReference type="PANTHER" id="PTHR24559">
    <property type="entry name" value="TRANSPOSON TY3-I GAG-POL POLYPROTEIN"/>
    <property type="match status" value="1"/>
</dbReference>
<dbReference type="InterPro" id="IPR003337">
    <property type="entry name" value="Trehalose_PPase"/>
</dbReference>